<evidence type="ECO:0000256" key="2">
    <source>
        <dbReference type="ARBA" id="ARBA00006076"/>
    </source>
</evidence>
<dbReference type="InterPro" id="IPR045347">
    <property type="entry name" value="HIND"/>
</dbReference>
<name>A0AAD9NXM0_RIDPI</name>
<evidence type="ECO:0000313" key="7">
    <source>
        <dbReference type="EMBL" id="KAK2184317.1"/>
    </source>
</evidence>
<evidence type="ECO:0000256" key="4">
    <source>
        <dbReference type="ARBA" id="ARBA00023187"/>
    </source>
</evidence>
<evidence type="ECO:0000256" key="6">
    <source>
        <dbReference type="SAM" id="MobiDB-lite"/>
    </source>
</evidence>
<dbReference type="GO" id="GO:0045292">
    <property type="term" value="P:mRNA cis splicing, via spliceosome"/>
    <property type="evidence" value="ECO:0007669"/>
    <property type="project" value="TreeGrafter"/>
</dbReference>
<organism evidence="7 8">
    <name type="scientific">Ridgeia piscesae</name>
    <name type="common">Tubeworm</name>
    <dbReference type="NCBI Taxonomy" id="27915"/>
    <lineage>
        <taxon>Eukaryota</taxon>
        <taxon>Metazoa</taxon>
        <taxon>Spiralia</taxon>
        <taxon>Lophotrochozoa</taxon>
        <taxon>Annelida</taxon>
        <taxon>Polychaeta</taxon>
        <taxon>Sedentaria</taxon>
        <taxon>Canalipalpata</taxon>
        <taxon>Sabellida</taxon>
        <taxon>Siboglinidae</taxon>
        <taxon>Ridgeia</taxon>
    </lineage>
</organism>
<keyword evidence="5" id="KW-0539">Nucleus</keyword>
<keyword evidence="4" id="KW-0508">mRNA splicing</keyword>
<reference evidence="7" key="1">
    <citation type="journal article" date="2023" name="Mol. Biol. Evol.">
        <title>Third-Generation Sequencing Reveals the Adaptive Role of the Epigenome in Three Deep-Sea Polychaetes.</title>
        <authorList>
            <person name="Perez M."/>
            <person name="Aroh O."/>
            <person name="Sun Y."/>
            <person name="Lan Y."/>
            <person name="Juniper S.K."/>
            <person name="Young C.R."/>
            <person name="Angers B."/>
            <person name="Qian P.Y."/>
        </authorList>
    </citation>
    <scope>NUCLEOTIDE SEQUENCE</scope>
    <source>
        <strain evidence="7">R07B-5</strain>
    </source>
</reference>
<feature type="region of interest" description="Disordered" evidence="6">
    <location>
        <begin position="471"/>
        <end position="494"/>
    </location>
</feature>
<accession>A0AAD9NXM0</accession>
<evidence type="ECO:0000256" key="1">
    <source>
        <dbReference type="ARBA" id="ARBA00004123"/>
    </source>
</evidence>
<feature type="compositionally biased region" description="Basic residues" evidence="6">
    <location>
        <begin position="1"/>
        <end position="36"/>
    </location>
</feature>
<dbReference type="GO" id="GO:0000481">
    <property type="term" value="P:maturation of 5S rRNA"/>
    <property type="evidence" value="ECO:0007669"/>
    <property type="project" value="TreeGrafter"/>
</dbReference>
<proteinExistence type="inferred from homology"/>
<dbReference type="Proteomes" id="UP001209878">
    <property type="component" value="Unassembled WGS sequence"/>
</dbReference>
<dbReference type="Pfam" id="PF19252">
    <property type="entry name" value="HIND"/>
    <property type="match status" value="1"/>
</dbReference>
<feature type="compositionally biased region" description="Basic and acidic residues" evidence="6">
    <location>
        <begin position="37"/>
        <end position="64"/>
    </location>
</feature>
<comment type="subcellular location">
    <subcellularLocation>
        <location evidence="1">Nucleus</location>
    </subcellularLocation>
</comment>
<dbReference type="InterPro" id="IPR005011">
    <property type="entry name" value="SNU66/SART1"/>
</dbReference>
<keyword evidence="8" id="KW-1185">Reference proteome</keyword>
<sequence>MGTSKKHKEKDREHKHKRRHRSRSRSPRDKERRHKHREGEHRAEFDEHDFDDRKRRRLQEDADGHGTGYEAAAPKVERPEQDDNDEASPPTKSGGDLSLSVEETNKLRAKLGLKPLDVAGEKRDDSRPEKKADVHVPAVNIAAVKKTEQLREKMALIKEKRRINKMLGKVKKLADSDDDDDNVLSWVKKSRKIEIEREKAEQRAKALNAMDEEFGIGDLVEEEFGAKKKYTSRDLRGLKVLHAQDAFKEGSSVILTLKDKGILDEEDGDVVSVLRVGILDEEDGDLMSVLRIGVLDEEDGDVLINVNMLDNEKASVNVENKLKKPTYKPYDEDEFEEDGLLKPKDVLEKYNEEIVGKKQTSFELDSKGRYNAQYEKRLKEMRAQQMRTGEALDLPPLMLTYSPPVSCPQEALDLPPPILATEYYTEHEMEGFKKTTKKTRKIRKKPKMLTADDLLPLAGDVPDAADLRHRGSHDAVQVKQEQGDGDGPTEPAVPIPGLDLVDMDVDEAELVEENYILGPEEDLTGVVIDDEAGNELELALSKTRRLKQKKNRSALADRVLQAAANDSDSDEPQGDASAAIILNATSEFCRSLGDIPSYGMAGNRDEDEEGMDYEQETVDQSLMMYLRL</sequence>
<evidence type="ECO:0000313" key="8">
    <source>
        <dbReference type="Proteomes" id="UP001209878"/>
    </source>
</evidence>
<dbReference type="PANTHER" id="PTHR14152:SF5">
    <property type="entry name" value="U4_U6.U5 TRI-SNRNP-ASSOCIATED PROTEIN 1"/>
    <property type="match status" value="1"/>
</dbReference>
<evidence type="ECO:0000256" key="3">
    <source>
        <dbReference type="ARBA" id="ARBA00022664"/>
    </source>
</evidence>
<feature type="region of interest" description="Disordered" evidence="6">
    <location>
        <begin position="1"/>
        <end position="108"/>
    </location>
</feature>
<comment type="caution">
    <text evidence="7">The sequence shown here is derived from an EMBL/GenBank/DDBJ whole genome shotgun (WGS) entry which is preliminary data.</text>
</comment>
<evidence type="ECO:0000256" key="5">
    <source>
        <dbReference type="ARBA" id="ARBA00023242"/>
    </source>
</evidence>
<dbReference type="AlphaFoldDB" id="A0AAD9NXM0"/>
<dbReference type="Pfam" id="PF03343">
    <property type="entry name" value="SART-1"/>
    <property type="match status" value="2"/>
</dbReference>
<evidence type="ECO:0008006" key="9">
    <source>
        <dbReference type="Google" id="ProtNLM"/>
    </source>
</evidence>
<keyword evidence="3" id="KW-0507">mRNA processing</keyword>
<comment type="similarity">
    <text evidence="2">Belongs to the SNU66/SART1 family.</text>
</comment>
<dbReference type="PANTHER" id="PTHR14152">
    <property type="entry name" value="SQUAMOUS CELL CARCINOMA ANTIGEN RECOGNISED BY CYTOTOXIC T LYMPHOCYTES"/>
    <property type="match status" value="1"/>
</dbReference>
<protein>
    <recommendedName>
        <fullName evidence="9">U4/U6.U5 tri-snRNP-associated protein 1</fullName>
    </recommendedName>
</protein>
<dbReference type="EMBL" id="JAODUO010000271">
    <property type="protein sequence ID" value="KAK2184317.1"/>
    <property type="molecule type" value="Genomic_DNA"/>
</dbReference>
<gene>
    <name evidence="7" type="ORF">NP493_270g02007</name>
</gene>
<dbReference type="GO" id="GO:0046540">
    <property type="term" value="C:U4/U6 x U5 tri-snRNP complex"/>
    <property type="evidence" value="ECO:0007669"/>
    <property type="project" value="InterPro"/>
</dbReference>